<comment type="caution">
    <text evidence="1">The sequence shown here is derived from an EMBL/GenBank/DDBJ whole genome shotgun (WGS) entry which is preliminary data.</text>
</comment>
<dbReference type="Proteomes" id="UP000075806">
    <property type="component" value="Unassembled WGS sequence"/>
</dbReference>
<evidence type="ECO:0008006" key="3">
    <source>
        <dbReference type="Google" id="ProtNLM"/>
    </source>
</evidence>
<dbReference type="PANTHER" id="PTHR48098">
    <property type="entry name" value="ENTEROCHELIN ESTERASE-RELATED"/>
    <property type="match status" value="1"/>
</dbReference>
<dbReference type="RefSeq" id="WP_061948423.1">
    <property type="nucleotide sequence ID" value="NZ_LTAO01000012.1"/>
</dbReference>
<evidence type="ECO:0000313" key="2">
    <source>
        <dbReference type="Proteomes" id="UP000075806"/>
    </source>
</evidence>
<dbReference type="InterPro" id="IPR050583">
    <property type="entry name" value="Mycobacterial_A85_antigen"/>
</dbReference>
<dbReference type="AlphaFoldDB" id="A0A162E9D6"/>
<name>A0A162E9D6_9BACI</name>
<protein>
    <recommendedName>
        <fullName evidence="3">Enterochelin esterase</fullName>
    </recommendedName>
</protein>
<dbReference type="Gene3D" id="3.40.50.1820">
    <property type="entry name" value="alpha/beta hydrolase"/>
    <property type="match status" value="1"/>
</dbReference>
<dbReference type="PANTHER" id="PTHR48098:SF3">
    <property type="entry name" value="IRON(III) ENTEROBACTIN ESTERASE"/>
    <property type="match status" value="1"/>
</dbReference>
<dbReference type="EMBL" id="LTAO01000012">
    <property type="protein sequence ID" value="KYG32099.1"/>
    <property type="molecule type" value="Genomic_DNA"/>
</dbReference>
<dbReference type="Pfam" id="PF00756">
    <property type="entry name" value="Esterase"/>
    <property type="match status" value="1"/>
</dbReference>
<dbReference type="InterPro" id="IPR029058">
    <property type="entry name" value="AB_hydrolase_fold"/>
</dbReference>
<sequence>MSNRLEGNLTETTIQSNYLNEEQKLMIYAPPEFTPLKTYDLLICQDGQDYFQLGRIPRQIEALIKDFEIRDTIVVGVPYPSVKERRQRYHPDGDKFQAYLSFLLHELMPYLEEQYPIHPLAHGRTLAGDSLAATVSLMAAFKYPQSFGQVMLHSPYVDEKVLHTIKNTSNIDGLSIYHVIGLEETAVKTTDGQVLDFLEPNRQLKKCLENHTLDYEYHEFDGNHTWTYWQKDLENGLKKLLSFS</sequence>
<dbReference type="OrthoDB" id="9803578at2"/>
<dbReference type="STRING" id="519424.AZF04_04835"/>
<dbReference type="InterPro" id="IPR000801">
    <property type="entry name" value="Esterase-like"/>
</dbReference>
<reference evidence="1" key="1">
    <citation type="submission" date="2016-02" db="EMBL/GenBank/DDBJ databases">
        <title>Genome sequence of Bacillus trypoxylicola KCTC 13244(T).</title>
        <authorList>
            <person name="Jeong H."/>
            <person name="Park S.-H."/>
            <person name="Choi S.-K."/>
        </authorList>
    </citation>
    <scope>NUCLEOTIDE SEQUENCE [LARGE SCALE GENOMIC DNA]</scope>
    <source>
        <strain evidence="1">KCTC 13244</strain>
    </source>
</reference>
<gene>
    <name evidence="1" type="ORF">AZF04_04835</name>
</gene>
<proteinExistence type="predicted"/>
<evidence type="ECO:0000313" key="1">
    <source>
        <dbReference type="EMBL" id="KYG32099.1"/>
    </source>
</evidence>
<dbReference type="SUPFAM" id="SSF53474">
    <property type="entry name" value="alpha/beta-Hydrolases"/>
    <property type="match status" value="1"/>
</dbReference>
<accession>A0A162E9D6</accession>
<organism evidence="1 2">
    <name type="scientific">Alkalihalobacillus trypoxylicola</name>
    <dbReference type="NCBI Taxonomy" id="519424"/>
    <lineage>
        <taxon>Bacteria</taxon>
        <taxon>Bacillati</taxon>
        <taxon>Bacillota</taxon>
        <taxon>Bacilli</taxon>
        <taxon>Bacillales</taxon>
        <taxon>Bacillaceae</taxon>
        <taxon>Alkalihalobacillus</taxon>
    </lineage>
</organism>
<keyword evidence="2" id="KW-1185">Reference proteome</keyword>